<sequence length="188" mass="20537">MSASCSDPSLCQQFTFVHLITGDCSRPQKKKVAHMKLPVKESCSYVTPGEESCSYVTAGEGSCSYETPGEESCSHEAPGEESVIDSPAQKKRWWFRRSSAGKTGSADSGRSAPFTLQQTESALRPGIGRIGPNQADGGTFWFLFTCHYYINICITIIDKCNKGMKNSQWSSPGGRQPAAREPHAALWM</sequence>
<protein>
    <submittedName>
        <fullName evidence="2">Uncharacterized protein</fullName>
    </submittedName>
</protein>
<organism evidence="2 3">
    <name type="scientific">Caerostris extrusa</name>
    <name type="common">Bark spider</name>
    <name type="synonym">Caerostris bankana</name>
    <dbReference type="NCBI Taxonomy" id="172846"/>
    <lineage>
        <taxon>Eukaryota</taxon>
        <taxon>Metazoa</taxon>
        <taxon>Ecdysozoa</taxon>
        <taxon>Arthropoda</taxon>
        <taxon>Chelicerata</taxon>
        <taxon>Arachnida</taxon>
        <taxon>Araneae</taxon>
        <taxon>Araneomorphae</taxon>
        <taxon>Entelegynae</taxon>
        <taxon>Araneoidea</taxon>
        <taxon>Araneidae</taxon>
        <taxon>Caerostris</taxon>
    </lineage>
</organism>
<evidence type="ECO:0000313" key="2">
    <source>
        <dbReference type="EMBL" id="GIY99199.1"/>
    </source>
</evidence>
<accession>A0AAV4XZ89</accession>
<dbReference type="EMBL" id="BPLR01001020">
    <property type="protein sequence ID" value="GIY99199.1"/>
    <property type="molecule type" value="Genomic_DNA"/>
</dbReference>
<feature type="compositionally biased region" description="Basic and acidic residues" evidence="1">
    <location>
        <begin position="178"/>
        <end position="188"/>
    </location>
</feature>
<evidence type="ECO:0000313" key="3">
    <source>
        <dbReference type="Proteomes" id="UP001054945"/>
    </source>
</evidence>
<feature type="region of interest" description="Disordered" evidence="1">
    <location>
        <begin position="166"/>
        <end position="188"/>
    </location>
</feature>
<proteinExistence type="predicted"/>
<evidence type="ECO:0000256" key="1">
    <source>
        <dbReference type="SAM" id="MobiDB-lite"/>
    </source>
</evidence>
<comment type="caution">
    <text evidence="2">The sequence shown here is derived from an EMBL/GenBank/DDBJ whole genome shotgun (WGS) entry which is preliminary data.</text>
</comment>
<dbReference type="Proteomes" id="UP001054945">
    <property type="component" value="Unassembled WGS sequence"/>
</dbReference>
<dbReference type="AlphaFoldDB" id="A0AAV4XZ89"/>
<name>A0AAV4XZ89_CAEEX</name>
<keyword evidence="3" id="KW-1185">Reference proteome</keyword>
<reference evidence="2 3" key="1">
    <citation type="submission" date="2021-06" db="EMBL/GenBank/DDBJ databases">
        <title>Caerostris extrusa draft genome.</title>
        <authorList>
            <person name="Kono N."/>
            <person name="Arakawa K."/>
        </authorList>
    </citation>
    <scope>NUCLEOTIDE SEQUENCE [LARGE SCALE GENOMIC DNA]</scope>
</reference>
<gene>
    <name evidence="2" type="ORF">CEXT_344211</name>
</gene>